<evidence type="ECO:0000313" key="2">
    <source>
        <dbReference type="EMBL" id="AFV89275.1"/>
    </source>
</evidence>
<dbReference type="STRING" id="1171373.PACID_14610"/>
<dbReference type="EMBL" id="CP003493">
    <property type="protein sequence ID" value="AFV89275.1"/>
    <property type="molecule type" value="Genomic_DNA"/>
</dbReference>
<proteinExistence type="predicted"/>
<organism evidence="2 3">
    <name type="scientific">Acidipropionibacterium acidipropionici (strain ATCC 4875 / DSM 20272 / JCM 6432 / NBRC 12425 / NCIMB 8070 / 4)</name>
    <name type="common">Propionibacterium acidipropionici</name>
    <dbReference type="NCBI Taxonomy" id="1171373"/>
    <lineage>
        <taxon>Bacteria</taxon>
        <taxon>Bacillati</taxon>
        <taxon>Actinomycetota</taxon>
        <taxon>Actinomycetes</taxon>
        <taxon>Propionibacteriales</taxon>
        <taxon>Propionibacteriaceae</taxon>
        <taxon>Acidipropionibacterium</taxon>
    </lineage>
</organism>
<dbReference type="PATRIC" id="fig|1171373.8.peg.1449"/>
<name>K7SJ30_ACIA4</name>
<accession>K7SJ30</accession>
<evidence type="ECO:0000313" key="3">
    <source>
        <dbReference type="Proteomes" id="UP000000214"/>
    </source>
</evidence>
<evidence type="ECO:0000256" key="1">
    <source>
        <dbReference type="SAM" id="MobiDB-lite"/>
    </source>
</evidence>
<reference evidence="2 3" key="1">
    <citation type="journal article" date="2012" name="BMC Genomics">
        <title>The genome sequence of Propionibacterium acidipropionici provides insights into its biotechnological and industrial potential.</title>
        <authorList>
            <person name="Parizzi L.P."/>
            <person name="Grassi M.C."/>
            <person name="Llerena L.A."/>
            <person name="Carazzolle M.F."/>
            <person name="Queiroz V.L."/>
            <person name="Lunardi I."/>
            <person name="Zeidler A.F."/>
            <person name="Teixeira P.J."/>
            <person name="Mieczkowski P."/>
            <person name="Rincones J."/>
            <person name="Pereira G.A."/>
        </authorList>
    </citation>
    <scope>NUCLEOTIDE SEQUENCE [LARGE SCALE GENOMIC DNA]</scope>
    <source>
        <strain evidence="3">ATCC 4875 / DSM 20272 / JCM 6432 / NBRC 12425 / NCIMB 8070</strain>
    </source>
</reference>
<dbReference type="Proteomes" id="UP000000214">
    <property type="component" value="Chromosome"/>
</dbReference>
<sequence length="218" mass="24649">MMSSDAVELTGEELAGLGPLARIAWQAWAEDAPTALSLMPDPREHFSVLGERAQMEEDRMVPQMQGPDRPGETTAAKAGRIRQTQSAARETVIAEMLRPPESLRDPEETLVLDHLDLESQALRHSLLAFHLLPWVDEAPEPGDLEDEDQQTWQETAGLKPLEAARRLGRHPSPAKEWETYRDYLSQSPELDWLETYYRAATAPREDLIERAKEYLGLI</sequence>
<dbReference type="AlphaFoldDB" id="K7SJ30"/>
<gene>
    <name evidence="2" type="ordered locus">PACID_14610</name>
</gene>
<dbReference type="KEGG" id="pbo:PACID_14610"/>
<dbReference type="HOGENOM" id="CLU_1265999_0_0_11"/>
<protein>
    <submittedName>
        <fullName evidence="2">Uncharacterized protein</fullName>
    </submittedName>
</protein>
<feature type="region of interest" description="Disordered" evidence="1">
    <location>
        <begin position="58"/>
        <end position="85"/>
    </location>
</feature>